<evidence type="ECO:0000256" key="1">
    <source>
        <dbReference type="SAM" id="SignalP"/>
    </source>
</evidence>
<feature type="signal peptide" evidence="1">
    <location>
        <begin position="1"/>
        <end position="20"/>
    </location>
</feature>
<dbReference type="AlphaFoldDB" id="A0A1P9WYJ8"/>
<dbReference type="KEGG" id="smon:AWR27_14670"/>
<accession>A0A1P9WYJ8</accession>
<reference evidence="2 3" key="1">
    <citation type="submission" date="2016-01" db="EMBL/GenBank/DDBJ databases">
        <authorList>
            <person name="Oliw E.H."/>
        </authorList>
    </citation>
    <scope>NUCLEOTIDE SEQUENCE [LARGE SCALE GENOMIC DNA]</scope>
    <source>
        <strain evidence="2 3">DY10</strain>
    </source>
</reference>
<gene>
    <name evidence="2" type="ORF">AWR27_14670</name>
</gene>
<dbReference type="OrthoDB" id="942794at2"/>
<sequence length="285" mass="32368">MMKRYLLYSCLALAALPAVGQDMADYYRLPDRSRQLDRLTMRYGGPQIRDRWYVSFDAFVRTDRAKLDNSLNGLIESDRVTKLDWSAVVGWSARERWAIEAGYARMPIHTQVSVSNGRSPLVYRYTNSHNAFMLRGKRLLASTSGPWLRSGFWLSGGMWLVPNNGQREGQFSLIGYRRNETVDTLRLNSQTNVNGRATAMAELGAEYNVRLSNNVDLGFTVRKFWGLGTSLTTDVAYTINNTLAQQAQLRGTGSGMSYGVSLRYTLSLRRKQPDVLEVQGRQRIR</sequence>
<evidence type="ECO:0000313" key="3">
    <source>
        <dbReference type="Proteomes" id="UP000187941"/>
    </source>
</evidence>
<name>A0A1P9WYJ8_9BACT</name>
<proteinExistence type="predicted"/>
<dbReference type="Proteomes" id="UP000187941">
    <property type="component" value="Chromosome"/>
</dbReference>
<evidence type="ECO:0000313" key="2">
    <source>
        <dbReference type="EMBL" id="AQG80457.1"/>
    </source>
</evidence>
<feature type="chain" id="PRO_5011981132" description="Outer membrane protein beta-barrel domain-containing protein" evidence="1">
    <location>
        <begin position="21"/>
        <end position="285"/>
    </location>
</feature>
<organism evidence="2 3">
    <name type="scientific">Spirosoma montaniterrae</name>
    <dbReference type="NCBI Taxonomy" id="1178516"/>
    <lineage>
        <taxon>Bacteria</taxon>
        <taxon>Pseudomonadati</taxon>
        <taxon>Bacteroidota</taxon>
        <taxon>Cytophagia</taxon>
        <taxon>Cytophagales</taxon>
        <taxon>Cytophagaceae</taxon>
        <taxon>Spirosoma</taxon>
    </lineage>
</organism>
<keyword evidence="3" id="KW-1185">Reference proteome</keyword>
<keyword evidence="1" id="KW-0732">Signal</keyword>
<evidence type="ECO:0008006" key="4">
    <source>
        <dbReference type="Google" id="ProtNLM"/>
    </source>
</evidence>
<dbReference type="EMBL" id="CP014263">
    <property type="protein sequence ID" value="AQG80457.1"/>
    <property type="molecule type" value="Genomic_DNA"/>
</dbReference>
<protein>
    <recommendedName>
        <fullName evidence="4">Outer membrane protein beta-barrel domain-containing protein</fullName>
    </recommendedName>
</protein>
<dbReference type="RefSeq" id="WP_077131882.1">
    <property type="nucleotide sequence ID" value="NZ_CP014263.1"/>
</dbReference>